<feature type="domain" description="Dyp-type peroxidase C-terminal" evidence="10">
    <location>
        <begin position="2"/>
        <end position="116"/>
    </location>
</feature>
<feature type="compositionally biased region" description="Basic and acidic residues" evidence="9">
    <location>
        <begin position="22"/>
        <end position="34"/>
    </location>
</feature>
<dbReference type="Pfam" id="PF20628">
    <property type="entry name" value="Dyp_perox_C"/>
    <property type="match status" value="1"/>
</dbReference>
<keyword evidence="2" id="KW-0575">Peroxidase</keyword>
<sequence length="366" mass="39935">MPTSGQEKILGRRKATGAPLTGKKETDLPAYKADPEGRVIPLDSHIRRANPRTPETADSQFLRRSYNTDRGLAPDGTLDLGLLFCSYQQDIDRQFATVQRRLEGERFADFTSTTGAVTSSYCPASGTGRTGSVRGCSADEPAEVSIRSAPVLIDTYRAGGRRYPYTPEAAVEDEAVETTAPGTLFFEGAADLESWLDAHHGTRSALWIKVAKKASGLASVSAAEVVESAICYGWIDGQRKSCDETYYLQKITPRRPRSIWSLVNVRKVEALTAQGRMREPGLAEVRAARADGRWAAAYPSQSEAVVPPDLEAALESNPEAARHFAQLGRSARYLVLLRLATARTPAVRSARLRRVTERLAAGEPVR</sequence>
<dbReference type="AlphaFoldDB" id="A0A7J0C0E9"/>
<accession>A0A7J0C0E9</accession>
<evidence type="ECO:0000256" key="1">
    <source>
        <dbReference type="ARBA" id="ARBA00001970"/>
    </source>
</evidence>
<keyword evidence="7" id="KW-0408">Iron</keyword>
<gene>
    <name evidence="11" type="ORF">Sfulv_03180</name>
</gene>
<dbReference type="SUPFAM" id="SSF54909">
    <property type="entry name" value="Dimeric alpha+beta barrel"/>
    <property type="match status" value="1"/>
</dbReference>
<evidence type="ECO:0000259" key="10">
    <source>
        <dbReference type="Pfam" id="PF20628"/>
    </source>
</evidence>
<dbReference type="PANTHER" id="PTHR30521:SF4">
    <property type="entry name" value="DEFERROCHELATASE"/>
    <property type="match status" value="1"/>
</dbReference>
<dbReference type="GO" id="GO:0046872">
    <property type="term" value="F:metal ion binding"/>
    <property type="evidence" value="ECO:0007669"/>
    <property type="project" value="UniProtKB-KW"/>
</dbReference>
<dbReference type="Pfam" id="PF13376">
    <property type="entry name" value="OmdA"/>
    <property type="match status" value="1"/>
</dbReference>
<dbReference type="InterPro" id="IPR011008">
    <property type="entry name" value="Dimeric_a/b-barrel"/>
</dbReference>
<keyword evidence="6" id="KW-0560">Oxidoreductase</keyword>
<evidence type="ECO:0000256" key="2">
    <source>
        <dbReference type="ARBA" id="ARBA00022559"/>
    </source>
</evidence>
<dbReference type="GO" id="GO:0004601">
    <property type="term" value="F:peroxidase activity"/>
    <property type="evidence" value="ECO:0007669"/>
    <property type="project" value="UniProtKB-KW"/>
</dbReference>
<evidence type="ECO:0000256" key="5">
    <source>
        <dbReference type="ARBA" id="ARBA00022729"/>
    </source>
</evidence>
<evidence type="ECO:0000256" key="7">
    <source>
        <dbReference type="ARBA" id="ARBA00023004"/>
    </source>
</evidence>
<evidence type="ECO:0000256" key="9">
    <source>
        <dbReference type="SAM" id="MobiDB-lite"/>
    </source>
</evidence>
<comment type="cofactor">
    <cofactor evidence="1">
        <name>heme b</name>
        <dbReference type="ChEBI" id="CHEBI:60344"/>
    </cofactor>
</comment>
<dbReference type="Proteomes" id="UP000498980">
    <property type="component" value="Unassembled WGS sequence"/>
</dbReference>
<dbReference type="PROSITE" id="PS51404">
    <property type="entry name" value="DYP_PEROXIDASE"/>
    <property type="match status" value="1"/>
</dbReference>
<comment type="similarity">
    <text evidence="8">Belongs to the DyP-type peroxidase family.</text>
</comment>
<dbReference type="GO" id="GO:0020037">
    <property type="term" value="F:heme binding"/>
    <property type="evidence" value="ECO:0007669"/>
    <property type="project" value="InterPro"/>
</dbReference>
<evidence type="ECO:0000256" key="3">
    <source>
        <dbReference type="ARBA" id="ARBA00022617"/>
    </source>
</evidence>
<dbReference type="InterPro" id="IPR006314">
    <property type="entry name" value="Dyp_peroxidase"/>
</dbReference>
<name>A0A7J0C0E9_9ACTN</name>
<protein>
    <recommendedName>
        <fullName evidence="10">Dyp-type peroxidase C-terminal domain-containing protein</fullName>
    </recommendedName>
</protein>
<dbReference type="GO" id="GO:0005829">
    <property type="term" value="C:cytosol"/>
    <property type="evidence" value="ECO:0007669"/>
    <property type="project" value="TreeGrafter"/>
</dbReference>
<proteinExistence type="inferred from homology"/>
<keyword evidence="4" id="KW-0479">Metal-binding</keyword>
<evidence type="ECO:0000256" key="8">
    <source>
        <dbReference type="ARBA" id="ARBA00025737"/>
    </source>
</evidence>
<evidence type="ECO:0000256" key="6">
    <source>
        <dbReference type="ARBA" id="ARBA00023002"/>
    </source>
</evidence>
<comment type="caution">
    <text evidence="11">The sequence shown here is derived from an EMBL/GenBank/DDBJ whole genome shotgun (WGS) entry which is preliminary data.</text>
</comment>
<evidence type="ECO:0000313" key="12">
    <source>
        <dbReference type="Proteomes" id="UP000498980"/>
    </source>
</evidence>
<evidence type="ECO:0000256" key="4">
    <source>
        <dbReference type="ARBA" id="ARBA00022723"/>
    </source>
</evidence>
<dbReference type="InterPro" id="IPR048328">
    <property type="entry name" value="Dyp_perox_C"/>
</dbReference>
<keyword evidence="3" id="KW-0349">Heme</keyword>
<feature type="region of interest" description="Disordered" evidence="9">
    <location>
        <begin position="1"/>
        <end position="34"/>
    </location>
</feature>
<organism evidence="11 12">
    <name type="scientific">Streptomyces fulvorobeus</name>
    <dbReference type="NCBI Taxonomy" id="284028"/>
    <lineage>
        <taxon>Bacteria</taxon>
        <taxon>Bacillati</taxon>
        <taxon>Actinomycetota</taxon>
        <taxon>Actinomycetes</taxon>
        <taxon>Kitasatosporales</taxon>
        <taxon>Streptomycetaceae</taxon>
        <taxon>Streptomyces</taxon>
    </lineage>
</organism>
<dbReference type="PANTHER" id="PTHR30521">
    <property type="entry name" value="DEFERROCHELATASE/PEROXIDASE"/>
    <property type="match status" value="1"/>
</dbReference>
<reference evidence="11 12" key="1">
    <citation type="submission" date="2020-05" db="EMBL/GenBank/DDBJ databases">
        <title>Whole genome shotgun sequence of Streptomyces fulvorobeus NBRC 15897.</title>
        <authorList>
            <person name="Komaki H."/>
            <person name="Tamura T."/>
        </authorList>
    </citation>
    <scope>NUCLEOTIDE SEQUENCE [LARGE SCALE GENOMIC DNA]</scope>
    <source>
        <strain evidence="11 12">NBRC 15897</strain>
    </source>
</reference>
<keyword evidence="12" id="KW-1185">Reference proteome</keyword>
<evidence type="ECO:0000313" key="11">
    <source>
        <dbReference type="EMBL" id="GFM95507.1"/>
    </source>
</evidence>
<keyword evidence="5" id="KW-0732">Signal</keyword>
<dbReference type="EMBL" id="BLWC01000001">
    <property type="protein sequence ID" value="GFM95507.1"/>
    <property type="molecule type" value="Genomic_DNA"/>
</dbReference>